<name>A0AAV4PMG6_CAEEX</name>
<dbReference type="Proteomes" id="UP001054945">
    <property type="component" value="Unassembled WGS sequence"/>
</dbReference>
<gene>
    <name evidence="1" type="ORF">CEXT_533371</name>
</gene>
<accession>A0AAV4PMG6</accession>
<protein>
    <submittedName>
        <fullName evidence="1">Uncharacterized protein</fullName>
    </submittedName>
</protein>
<evidence type="ECO:0000313" key="1">
    <source>
        <dbReference type="EMBL" id="GIX98203.1"/>
    </source>
</evidence>
<sequence>MSQKKTHLSKSDVCDGKGLFQVCGMPTVKINPIRGKMDFAFNKTSDNLHGCIRRFITTPSEDFPLSDNRRNTDLKWSFSCSNRDLSRPESRFDEETDSYEVVKLSEEDSPWENMLSTAIKCEMCLFAFLIQQKNLQRRDI</sequence>
<comment type="caution">
    <text evidence="1">The sequence shown here is derived from an EMBL/GenBank/DDBJ whole genome shotgun (WGS) entry which is preliminary data.</text>
</comment>
<evidence type="ECO:0000313" key="2">
    <source>
        <dbReference type="Proteomes" id="UP001054945"/>
    </source>
</evidence>
<dbReference type="AlphaFoldDB" id="A0AAV4PMG6"/>
<organism evidence="1 2">
    <name type="scientific">Caerostris extrusa</name>
    <name type="common">Bark spider</name>
    <name type="synonym">Caerostris bankana</name>
    <dbReference type="NCBI Taxonomy" id="172846"/>
    <lineage>
        <taxon>Eukaryota</taxon>
        <taxon>Metazoa</taxon>
        <taxon>Ecdysozoa</taxon>
        <taxon>Arthropoda</taxon>
        <taxon>Chelicerata</taxon>
        <taxon>Arachnida</taxon>
        <taxon>Araneae</taxon>
        <taxon>Araneomorphae</taxon>
        <taxon>Entelegynae</taxon>
        <taxon>Araneoidea</taxon>
        <taxon>Araneidae</taxon>
        <taxon>Caerostris</taxon>
    </lineage>
</organism>
<dbReference type="EMBL" id="BPLR01004875">
    <property type="protein sequence ID" value="GIX98203.1"/>
    <property type="molecule type" value="Genomic_DNA"/>
</dbReference>
<keyword evidence="2" id="KW-1185">Reference proteome</keyword>
<proteinExistence type="predicted"/>
<reference evidence="1 2" key="1">
    <citation type="submission" date="2021-06" db="EMBL/GenBank/DDBJ databases">
        <title>Caerostris extrusa draft genome.</title>
        <authorList>
            <person name="Kono N."/>
            <person name="Arakawa K."/>
        </authorList>
    </citation>
    <scope>NUCLEOTIDE SEQUENCE [LARGE SCALE GENOMIC DNA]</scope>
</reference>